<evidence type="ECO:0000313" key="1">
    <source>
        <dbReference type="EMBL" id="CAB4179073.1"/>
    </source>
</evidence>
<proteinExistence type="predicted"/>
<dbReference type="EMBL" id="LR796981">
    <property type="protein sequence ID" value="CAB4179073.1"/>
    <property type="molecule type" value="Genomic_DNA"/>
</dbReference>
<reference evidence="1" key="1">
    <citation type="submission" date="2020-05" db="EMBL/GenBank/DDBJ databases">
        <authorList>
            <person name="Chiriac C."/>
            <person name="Salcher M."/>
            <person name="Ghai R."/>
            <person name="Kavagutti S V."/>
        </authorList>
    </citation>
    <scope>NUCLEOTIDE SEQUENCE</scope>
</reference>
<protein>
    <submittedName>
        <fullName evidence="1">Uncharacterized protein</fullName>
    </submittedName>
</protein>
<name>A0A6J5Q4N4_9CAUD</name>
<dbReference type="EMBL" id="LR797501">
    <property type="protein sequence ID" value="CAB4220650.1"/>
    <property type="molecule type" value="Genomic_DNA"/>
</dbReference>
<accession>A0A6J5Q4N4</accession>
<organism evidence="1">
    <name type="scientific">uncultured Caudovirales phage</name>
    <dbReference type="NCBI Taxonomy" id="2100421"/>
    <lineage>
        <taxon>Viruses</taxon>
        <taxon>Duplodnaviria</taxon>
        <taxon>Heunggongvirae</taxon>
        <taxon>Uroviricota</taxon>
        <taxon>Caudoviricetes</taxon>
        <taxon>Peduoviridae</taxon>
        <taxon>Maltschvirus</taxon>
        <taxon>Maltschvirus maltsch</taxon>
    </lineage>
</organism>
<evidence type="ECO:0000313" key="2">
    <source>
        <dbReference type="EMBL" id="CAB4220650.1"/>
    </source>
</evidence>
<sequence length="108" mass="11707">MAKKVEATFVATITLNTEKAGGWLAIVSAQRPAGESVNSMQPAEGISEYTSWKNASAAKRWVKEQVLKHTPRKSVKMLPVGAFDAKGKPTAFSGSLTFKVDNTFTFTK</sequence>
<gene>
    <name evidence="1" type="ORF">UFOVP1033_48</name>
    <name evidence="2" type="ORF">UFOVP1631_48</name>
</gene>